<dbReference type="STRING" id="1314781.A0A165D2W4"/>
<evidence type="ECO:0000256" key="3">
    <source>
        <dbReference type="ARBA" id="ARBA00022827"/>
    </source>
</evidence>
<dbReference type="OrthoDB" id="10016252at2759"/>
<dbReference type="EMBL" id="KV426260">
    <property type="protein sequence ID" value="KZV83663.1"/>
    <property type="molecule type" value="Genomic_DNA"/>
</dbReference>
<reference evidence="6 7" key="1">
    <citation type="journal article" date="2016" name="Mol. Biol. Evol.">
        <title>Comparative Genomics of Early-Diverging Mushroom-Forming Fungi Provides Insights into the Origins of Lignocellulose Decay Capabilities.</title>
        <authorList>
            <person name="Nagy L.G."/>
            <person name="Riley R."/>
            <person name="Tritt A."/>
            <person name="Adam C."/>
            <person name="Daum C."/>
            <person name="Floudas D."/>
            <person name="Sun H."/>
            <person name="Yadav J.S."/>
            <person name="Pangilinan J."/>
            <person name="Larsson K.H."/>
            <person name="Matsuura K."/>
            <person name="Barry K."/>
            <person name="Labutti K."/>
            <person name="Kuo R."/>
            <person name="Ohm R.A."/>
            <person name="Bhattacharya S.S."/>
            <person name="Shirouzu T."/>
            <person name="Yoshinaga Y."/>
            <person name="Martin F.M."/>
            <person name="Grigoriev I.V."/>
            <person name="Hibbett D.S."/>
        </authorList>
    </citation>
    <scope>NUCLEOTIDE SEQUENCE [LARGE SCALE GENOMIC DNA]</scope>
    <source>
        <strain evidence="6 7">HHB12029</strain>
    </source>
</reference>
<dbReference type="PANTHER" id="PTHR43004:SF19">
    <property type="entry name" value="BINDING MONOOXYGENASE, PUTATIVE (JCVI)-RELATED"/>
    <property type="match status" value="1"/>
</dbReference>
<dbReference type="GO" id="GO:0016709">
    <property type="term" value="F:oxidoreductase activity, acting on paired donors, with incorporation or reduction of molecular oxygen, NAD(P)H as one donor, and incorporation of one atom of oxygen"/>
    <property type="evidence" value="ECO:0007669"/>
    <property type="project" value="UniProtKB-ARBA"/>
</dbReference>
<dbReference type="SUPFAM" id="SSF51905">
    <property type="entry name" value="FAD/NAD(P)-binding domain"/>
    <property type="match status" value="1"/>
</dbReference>
<name>A0A165D2W4_EXIGL</name>
<dbReference type="PRINTS" id="PR00420">
    <property type="entry name" value="RNGMNOXGNASE"/>
</dbReference>
<evidence type="ECO:0000256" key="4">
    <source>
        <dbReference type="ARBA" id="ARBA00023002"/>
    </source>
</evidence>
<proteinExistence type="predicted"/>
<keyword evidence="3" id="KW-0274">FAD</keyword>
<dbReference type="InParanoid" id="A0A165D2W4"/>
<evidence type="ECO:0000313" key="6">
    <source>
        <dbReference type="EMBL" id="KZV83663.1"/>
    </source>
</evidence>
<keyword evidence="2" id="KW-0285">Flavoprotein</keyword>
<evidence type="ECO:0000313" key="7">
    <source>
        <dbReference type="Proteomes" id="UP000077266"/>
    </source>
</evidence>
<organism evidence="6 7">
    <name type="scientific">Exidia glandulosa HHB12029</name>
    <dbReference type="NCBI Taxonomy" id="1314781"/>
    <lineage>
        <taxon>Eukaryota</taxon>
        <taxon>Fungi</taxon>
        <taxon>Dikarya</taxon>
        <taxon>Basidiomycota</taxon>
        <taxon>Agaricomycotina</taxon>
        <taxon>Agaricomycetes</taxon>
        <taxon>Auriculariales</taxon>
        <taxon>Exidiaceae</taxon>
        <taxon>Exidia</taxon>
    </lineage>
</organism>
<accession>A0A165D2W4</accession>
<feature type="domain" description="FAD-binding" evidence="5">
    <location>
        <begin position="9"/>
        <end position="381"/>
    </location>
</feature>
<evidence type="ECO:0000256" key="1">
    <source>
        <dbReference type="ARBA" id="ARBA00001974"/>
    </source>
</evidence>
<dbReference type="Pfam" id="PF01494">
    <property type="entry name" value="FAD_binding_3"/>
    <property type="match status" value="1"/>
</dbReference>
<dbReference type="Gene3D" id="3.50.50.60">
    <property type="entry name" value="FAD/NAD(P)-binding domain"/>
    <property type="match status" value="2"/>
</dbReference>
<protein>
    <submittedName>
        <fullName evidence="6">FAD/NAD(P)-binding domain-containing protein</fullName>
    </submittedName>
</protein>
<keyword evidence="7" id="KW-1185">Reference proteome</keyword>
<evidence type="ECO:0000259" key="5">
    <source>
        <dbReference type="Pfam" id="PF01494"/>
    </source>
</evidence>
<sequence length="433" mass="46320">MTSLPSSIEIVIVGAGPAGLACALVLASKGVPFLLLDALSEGQNESRAAVVHSYTLEQLEAVGVTDTLVSRGIHMGLFTPVADNGSTPFIYIDITGSLAPYTKYPYALMIAQVDVERILTARLQELGGVIHRQKHVTKVEDVDGALVVSTDSGESIRAKYVVGADGSKSVVRSSANIAFLDPHTGKPSVATDDDLQIVLADILLDEPLPPSIPKDRLWGNFDKNGFVILIPLKSSIIEPKPNTHLYRFAGTVPQGTAPHSPEPAYIQRIIDERGPGSSHADSPNLRPKVAFIASGSRYRVRSGLSVQFAKRMPISGGWVLLAGDAGHIHSPAGGQGMNLGLCDGIRLANALIAVTSGVEHADKAFKKYNDVRRPAAQSVITMVEGMTTLFAGHWLVENWVVKTLRNWTLRAVFAIPGVQTAAAWRLSGLVHRE</sequence>
<dbReference type="InterPro" id="IPR050641">
    <property type="entry name" value="RIFMO-like"/>
</dbReference>
<evidence type="ECO:0000256" key="2">
    <source>
        <dbReference type="ARBA" id="ARBA00022630"/>
    </source>
</evidence>
<keyword evidence="4" id="KW-0560">Oxidoreductase</keyword>
<dbReference type="PANTHER" id="PTHR43004">
    <property type="entry name" value="TRK SYSTEM POTASSIUM UPTAKE PROTEIN"/>
    <property type="match status" value="1"/>
</dbReference>
<comment type="cofactor">
    <cofactor evidence="1">
        <name>FAD</name>
        <dbReference type="ChEBI" id="CHEBI:57692"/>
    </cofactor>
</comment>
<dbReference type="Proteomes" id="UP000077266">
    <property type="component" value="Unassembled WGS sequence"/>
</dbReference>
<dbReference type="InterPro" id="IPR002938">
    <property type="entry name" value="FAD-bd"/>
</dbReference>
<dbReference type="AlphaFoldDB" id="A0A165D2W4"/>
<dbReference type="InterPro" id="IPR036188">
    <property type="entry name" value="FAD/NAD-bd_sf"/>
</dbReference>
<gene>
    <name evidence="6" type="ORF">EXIGLDRAFT_754274</name>
</gene>
<dbReference type="GO" id="GO:0071949">
    <property type="term" value="F:FAD binding"/>
    <property type="evidence" value="ECO:0007669"/>
    <property type="project" value="InterPro"/>
</dbReference>